<feature type="signal peptide" evidence="1">
    <location>
        <begin position="1"/>
        <end position="22"/>
    </location>
</feature>
<accession>A0A210QKR5</accession>
<keyword evidence="1" id="KW-0732">Signal</keyword>
<organism evidence="2 3">
    <name type="scientific">Mizuhopecten yessoensis</name>
    <name type="common">Japanese scallop</name>
    <name type="synonym">Patinopecten yessoensis</name>
    <dbReference type="NCBI Taxonomy" id="6573"/>
    <lineage>
        <taxon>Eukaryota</taxon>
        <taxon>Metazoa</taxon>
        <taxon>Spiralia</taxon>
        <taxon>Lophotrochozoa</taxon>
        <taxon>Mollusca</taxon>
        <taxon>Bivalvia</taxon>
        <taxon>Autobranchia</taxon>
        <taxon>Pteriomorphia</taxon>
        <taxon>Pectinida</taxon>
        <taxon>Pectinoidea</taxon>
        <taxon>Pectinidae</taxon>
        <taxon>Mizuhopecten</taxon>
    </lineage>
</organism>
<protein>
    <recommendedName>
        <fullName evidence="4">Mammalian ependymin-related protein 1</fullName>
    </recommendedName>
</protein>
<dbReference type="EMBL" id="NEDP02003157">
    <property type="protein sequence ID" value="OWF49343.1"/>
    <property type="molecule type" value="Genomic_DNA"/>
</dbReference>
<sequence length="238" mass="27652">MMADKVSLIIFCILIFIFGSFAKPKDPQCKFPPQWQSTVFLDFGMFMSGVSGHAYGSGTFYYDYPNRRMRIDIKGVEENPDKQNFTVSFMWHFNEGATYYIDYDGKFCERSYQIDAVWNQWEGIPLASYPTYFGGIGGFKKIVGQFVLDIKDDPPTDNGIRVVMDVQVGDWCPPLRVMFQDLHDDPYEGVMYQYEFMDHTNLKNPDVFKAPSNCTNTTSMNEETRKFLPFQHLDFVMD</sequence>
<reference evidence="2 3" key="1">
    <citation type="journal article" date="2017" name="Nat. Ecol. Evol.">
        <title>Scallop genome provides insights into evolution of bilaterian karyotype and development.</title>
        <authorList>
            <person name="Wang S."/>
            <person name="Zhang J."/>
            <person name="Jiao W."/>
            <person name="Li J."/>
            <person name="Xun X."/>
            <person name="Sun Y."/>
            <person name="Guo X."/>
            <person name="Huan P."/>
            <person name="Dong B."/>
            <person name="Zhang L."/>
            <person name="Hu X."/>
            <person name="Sun X."/>
            <person name="Wang J."/>
            <person name="Zhao C."/>
            <person name="Wang Y."/>
            <person name="Wang D."/>
            <person name="Huang X."/>
            <person name="Wang R."/>
            <person name="Lv J."/>
            <person name="Li Y."/>
            <person name="Zhang Z."/>
            <person name="Liu B."/>
            <person name="Lu W."/>
            <person name="Hui Y."/>
            <person name="Liang J."/>
            <person name="Zhou Z."/>
            <person name="Hou R."/>
            <person name="Li X."/>
            <person name="Liu Y."/>
            <person name="Li H."/>
            <person name="Ning X."/>
            <person name="Lin Y."/>
            <person name="Zhao L."/>
            <person name="Xing Q."/>
            <person name="Dou J."/>
            <person name="Li Y."/>
            <person name="Mao J."/>
            <person name="Guo H."/>
            <person name="Dou H."/>
            <person name="Li T."/>
            <person name="Mu C."/>
            <person name="Jiang W."/>
            <person name="Fu Q."/>
            <person name="Fu X."/>
            <person name="Miao Y."/>
            <person name="Liu J."/>
            <person name="Yu Q."/>
            <person name="Li R."/>
            <person name="Liao H."/>
            <person name="Li X."/>
            <person name="Kong Y."/>
            <person name="Jiang Z."/>
            <person name="Chourrout D."/>
            <person name="Li R."/>
            <person name="Bao Z."/>
        </authorList>
    </citation>
    <scope>NUCLEOTIDE SEQUENCE [LARGE SCALE GENOMIC DNA]</scope>
    <source>
        <strain evidence="2 3">PY_sf001</strain>
    </source>
</reference>
<dbReference type="PANTHER" id="PTHR10697:SF1">
    <property type="entry name" value="MAMMALIAN EPENDYMIN-RELATED PROTEIN 1"/>
    <property type="match status" value="1"/>
</dbReference>
<evidence type="ECO:0000256" key="1">
    <source>
        <dbReference type="SAM" id="SignalP"/>
    </source>
</evidence>
<feature type="chain" id="PRO_5012397247" description="Mammalian ependymin-related protein 1" evidence="1">
    <location>
        <begin position="23"/>
        <end position="238"/>
    </location>
</feature>
<comment type="caution">
    <text evidence="2">The sequence shown here is derived from an EMBL/GenBank/DDBJ whole genome shotgun (WGS) entry which is preliminary data.</text>
</comment>
<dbReference type="GO" id="GO:0005764">
    <property type="term" value="C:lysosome"/>
    <property type="evidence" value="ECO:0007669"/>
    <property type="project" value="TreeGrafter"/>
</dbReference>
<evidence type="ECO:0008006" key="4">
    <source>
        <dbReference type="Google" id="ProtNLM"/>
    </source>
</evidence>
<dbReference type="InterPro" id="IPR001299">
    <property type="entry name" value="Ependymin"/>
</dbReference>
<dbReference type="GO" id="GO:0007160">
    <property type="term" value="P:cell-matrix adhesion"/>
    <property type="evidence" value="ECO:0007669"/>
    <property type="project" value="InterPro"/>
</dbReference>
<gene>
    <name evidence="2" type="ORF">KP79_PYT14692</name>
</gene>
<dbReference type="AlphaFoldDB" id="A0A210QKR5"/>
<dbReference type="Proteomes" id="UP000242188">
    <property type="component" value="Unassembled WGS sequence"/>
</dbReference>
<keyword evidence="3" id="KW-1185">Reference proteome</keyword>
<dbReference type="GO" id="GO:0005576">
    <property type="term" value="C:extracellular region"/>
    <property type="evidence" value="ECO:0007669"/>
    <property type="project" value="InterPro"/>
</dbReference>
<proteinExistence type="predicted"/>
<name>A0A210QKR5_MIZYE</name>
<evidence type="ECO:0000313" key="3">
    <source>
        <dbReference type="Proteomes" id="UP000242188"/>
    </source>
</evidence>
<dbReference type="PANTHER" id="PTHR10697">
    <property type="entry name" value="MAMMALIAN EPENDYMIN-RELATED PROTEIN 1"/>
    <property type="match status" value="1"/>
</dbReference>
<dbReference type="GO" id="GO:0005509">
    <property type="term" value="F:calcium ion binding"/>
    <property type="evidence" value="ECO:0007669"/>
    <property type="project" value="InterPro"/>
</dbReference>
<evidence type="ECO:0000313" key="2">
    <source>
        <dbReference type="EMBL" id="OWF49343.1"/>
    </source>
</evidence>